<accession>V2ZA06</accession>
<sequence length="52" mass="5984">MFIIVLLFNNISAVVLIYCRQSCKGDYTDKFTILSTGFYKIIIIILIILIIL</sequence>
<evidence type="ECO:0000313" key="2">
    <source>
        <dbReference type="EMBL" id="ESL03755.1"/>
    </source>
</evidence>
<evidence type="ECO:0000256" key="1">
    <source>
        <dbReference type="SAM" id="Phobius"/>
    </source>
</evidence>
<keyword evidence="1" id="KW-0472">Membrane</keyword>
<comment type="caution">
    <text evidence="2">The sequence shown here is derived from an EMBL/GenBank/DDBJ whole genome shotgun (WGS) entry which is preliminary data.</text>
</comment>
<organism evidence="2 3">
    <name type="scientific">Catonella morbi ATCC 51271</name>
    <dbReference type="NCBI Taxonomy" id="592026"/>
    <lineage>
        <taxon>Bacteria</taxon>
        <taxon>Bacillati</taxon>
        <taxon>Bacillota</taxon>
        <taxon>Clostridia</taxon>
        <taxon>Lachnospirales</taxon>
        <taxon>Lachnospiraceae</taxon>
        <taxon>Catonella</taxon>
    </lineage>
</organism>
<keyword evidence="1" id="KW-1133">Transmembrane helix</keyword>
<proteinExistence type="predicted"/>
<feature type="transmembrane region" description="Helical" evidence="1">
    <location>
        <begin position="32"/>
        <end position="51"/>
    </location>
</feature>
<evidence type="ECO:0000313" key="3">
    <source>
        <dbReference type="Proteomes" id="UP000018227"/>
    </source>
</evidence>
<name>V2ZA06_9FIRM</name>
<keyword evidence="3" id="KW-1185">Reference proteome</keyword>
<reference evidence="2 3" key="1">
    <citation type="submission" date="2013-06" db="EMBL/GenBank/DDBJ databases">
        <authorList>
            <person name="Weinstock G."/>
            <person name="Sodergren E."/>
            <person name="Clifton S."/>
            <person name="Fulton L."/>
            <person name="Fulton B."/>
            <person name="Courtney L."/>
            <person name="Fronick C."/>
            <person name="Harrison M."/>
            <person name="Strong C."/>
            <person name="Farmer C."/>
            <person name="Delahaunty K."/>
            <person name="Markovic C."/>
            <person name="Hall O."/>
            <person name="Minx P."/>
            <person name="Tomlinson C."/>
            <person name="Mitreva M."/>
            <person name="Nelson J."/>
            <person name="Hou S."/>
            <person name="Wollam A."/>
            <person name="Pepin K.H."/>
            <person name="Johnson M."/>
            <person name="Bhonagiri V."/>
            <person name="Nash W.E."/>
            <person name="Warren W."/>
            <person name="Chinwalla A."/>
            <person name="Mardis E.R."/>
            <person name="Wilson R.K."/>
        </authorList>
    </citation>
    <scope>NUCLEOTIDE SEQUENCE [LARGE SCALE GENOMIC DNA]</scope>
    <source>
        <strain evidence="2 3">ATCC 51271</strain>
    </source>
</reference>
<gene>
    <name evidence="2" type="ORF">GCWU0000282_000921</name>
</gene>
<dbReference type="HOGENOM" id="CLU_3078034_0_0_9"/>
<keyword evidence="1" id="KW-0812">Transmembrane</keyword>
<protein>
    <submittedName>
        <fullName evidence="2">Uncharacterized protein</fullName>
    </submittedName>
</protein>
<dbReference type="Proteomes" id="UP000018227">
    <property type="component" value="Unassembled WGS sequence"/>
</dbReference>
<dbReference type="AlphaFoldDB" id="V2ZA06"/>
<dbReference type="EMBL" id="ACIL03000007">
    <property type="protein sequence ID" value="ESL03755.1"/>
    <property type="molecule type" value="Genomic_DNA"/>
</dbReference>